<evidence type="ECO:0000256" key="3">
    <source>
        <dbReference type="ARBA" id="ARBA00022723"/>
    </source>
</evidence>
<dbReference type="Proteomes" id="UP001142078">
    <property type="component" value="Unassembled WGS sequence"/>
</dbReference>
<keyword evidence="5" id="KW-0119">Carbohydrate metabolism</keyword>
<evidence type="ECO:0000256" key="4">
    <source>
        <dbReference type="ARBA" id="ARBA00022842"/>
    </source>
</evidence>
<evidence type="ECO:0000256" key="1">
    <source>
        <dbReference type="ARBA" id="ARBA00001946"/>
    </source>
</evidence>
<keyword evidence="7" id="KW-1185">Reference proteome</keyword>
<dbReference type="Pfam" id="PF13419">
    <property type="entry name" value="HAD_2"/>
    <property type="match status" value="1"/>
</dbReference>
<dbReference type="InterPro" id="IPR006439">
    <property type="entry name" value="HAD-SF_hydro_IA"/>
</dbReference>
<keyword evidence="4" id="KW-0460">Magnesium</keyword>
<dbReference type="InterPro" id="IPR023214">
    <property type="entry name" value="HAD_sf"/>
</dbReference>
<name>A0A9X2MGZ6_9FIRM</name>
<dbReference type="InterPro" id="IPR036412">
    <property type="entry name" value="HAD-like_sf"/>
</dbReference>
<dbReference type="InterPro" id="IPR051600">
    <property type="entry name" value="Beta-PGM-like"/>
</dbReference>
<comment type="cofactor">
    <cofactor evidence="1">
        <name>Mg(2+)</name>
        <dbReference type="ChEBI" id="CHEBI:18420"/>
    </cofactor>
</comment>
<dbReference type="GO" id="GO:0003824">
    <property type="term" value="F:catalytic activity"/>
    <property type="evidence" value="ECO:0007669"/>
    <property type="project" value="UniProtKB-ARBA"/>
</dbReference>
<accession>A0A9X2MGZ6</accession>
<dbReference type="EMBL" id="JANJZL010000003">
    <property type="protein sequence ID" value="MCR2043878.1"/>
    <property type="molecule type" value="Genomic_DNA"/>
</dbReference>
<dbReference type="SFLD" id="SFLDG01135">
    <property type="entry name" value="C1.5.6:_HAD__Beta-PGM__Phospha"/>
    <property type="match status" value="1"/>
</dbReference>
<comment type="caution">
    <text evidence="6">The sequence shown here is derived from an EMBL/GenBank/DDBJ whole genome shotgun (WGS) entry which is preliminary data.</text>
</comment>
<dbReference type="PRINTS" id="PR00413">
    <property type="entry name" value="HADHALOGNASE"/>
</dbReference>
<evidence type="ECO:0000256" key="2">
    <source>
        <dbReference type="ARBA" id="ARBA00006171"/>
    </source>
</evidence>
<evidence type="ECO:0000313" key="6">
    <source>
        <dbReference type="EMBL" id="MCR2043878.1"/>
    </source>
</evidence>
<protein>
    <submittedName>
        <fullName evidence="6">HAD family phosphatase</fullName>
    </submittedName>
</protein>
<dbReference type="InterPro" id="IPR041492">
    <property type="entry name" value="HAD_2"/>
</dbReference>
<sequence length="215" mass="24607">MIKGIIFDMDGVIIDSEIIHYEVFMDVSRKHGIESSFEDYNKYVGSTDEAIYSAFKEKYNLKEDLDYLIKEHQDRFMEILDMKKDIEPIKGVKELIIEFHNRGYKLALASSAPYMNIDKVLDLFNIETYFDIRISGEDLEQGKPHPGIFLNAAKFLKLNPKECLVIEDSKNGVLAAKRAGMKCLGYRNENSGEQDISKADLIIDDFSTLDISSII</sequence>
<keyword evidence="3" id="KW-0479">Metal-binding</keyword>
<dbReference type="NCBIfam" id="TIGR01509">
    <property type="entry name" value="HAD-SF-IA-v3"/>
    <property type="match status" value="1"/>
</dbReference>
<dbReference type="PANTHER" id="PTHR46193:SF18">
    <property type="entry name" value="HEXITOL PHOSPHATASE B"/>
    <property type="match status" value="1"/>
</dbReference>
<dbReference type="SFLD" id="SFLDG01129">
    <property type="entry name" value="C1.5:_HAD__Beta-PGM__Phosphata"/>
    <property type="match status" value="1"/>
</dbReference>
<dbReference type="SUPFAM" id="SSF56784">
    <property type="entry name" value="HAD-like"/>
    <property type="match status" value="1"/>
</dbReference>
<dbReference type="NCBIfam" id="TIGR01549">
    <property type="entry name" value="HAD-SF-IA-v1"/>
    <property type="match status" value="1"/>
</dbReference>
<dbReference type="PANTHER" id="PTHR46193">
    <property type="entry name" value="6-PHOSPHOGLUCONATE PHOSPHATASE"/>
    <property type="match status" value="1"/>
</dbReference>
<reference evidence="6" key="1">
    <citation type="submission" date="2022-07" db="EMBL/GenBank/DDBJ databases">
        <title>Enhanced cultured diversity of the mouse gut microbiota enables custom-made synthetic communities.</title>
        <authorList>
            <person name="Afrizal A."/>
        </authorList>
    </citation>
    <scope>NUCLEOTIDE SEQUENCE</scope>
    <source>
        <strain evidence="6">DSM 29482</strain>
    </source>
</reference>
<dbReference type="AlphaFoldDB" id="A0A9X2MGZ6"/>
<dbReference type="SFLD" id="SFLDS00003">
    <property type="entry name" value="Haloacid_Dehalogenase"/>
    <property type="match status" value="1"/>
</dbReference>
<dbReference type="Gene3D" id="3.40.50.1000">
    <property type="entry name" value="HAD superfamily/HAD-like"/>
    <property type="match status" value="1"/>
</dbReference>
<gene>
    <name evidence="6" type="ORF">NSA23_07060</name>
</gene>
<dbReference type="GO" id="GO:0046872">
    <property type="term" value="F:metal ion binding"/>
    <property type="evidence" value="ECO:0007669"/>
    <property type="project" value="UniProtKB-KW"/>
</dbReference>
<dbReference type="CDD" id="cd16423">
    <property type="entry name" value="HAD_BPGM-like"/>
    <property type="match status" value="1"/>
</dbReference>
<dbReference type="InterPro" id="IPR023198">
    <property type="entry name" value="PGP-like_dom2"/>
</dbReference>
<comment type="similarity">
    <text evidence="2">Belongs to the HAD-like hydrolase superfamily. CbbY/CbbZ/Gph/YieH family.</text>
</comment>
<dbReference type="RefSeq" id="WP_042680670.1">
    <property type="nucleotide sequence ID" value="NZ_CABKTM010000020.1"/>
</dbReference>
<proteinExistence type="inferred from homology"/>
<organism evidence="6 7">
    <name type="scientific">Anaerosalibacter massiliensis</name>
    <dbReference type="NCBI Taxonomy" id="1347392"/>
    <lineage>
        <taxon>Bacteria</taxon>
        <taxon>Bacillati</taxon>
        <taxon>Bacillota</taxon>
        <taxon>Tissierellia</taxon>
        <taxon>Tissierellales</taxon>
        <taxon>Sporanaerobacteraceae</taxon>
        <taxon>Anaerosalibacter</taxon>
    </lineage>
</organism>
<dbReference type="Gene3D" id="1.10.150.240">
    <property type="entry name" value="Putative phosphatase, domain 2"/>
    <property type="match status" value="1"/>
</dbReference>
<evidence type="ECO:0000313" key="7">
    <source>
        <dbReference type="Proteomes" id="UP001142078"/>
    </source>
</evidence>
<evidence type="ECO:0000256" key="5">
    <source>
        <dbReference type="ARBA" id="ARBA00023277"/>
    </source>
</evidence>